<protein>
    <submittedName>
        <fullName evidence="1">Uncharacterized protein</fullName>
    </submittedName>
</protein>
<sequence length="41" mass="4454">MNVAGTTLHDRRRKEDVAWTMATAVARSAKLSDLPSVLADV</sequence>
<accession>A0A6J4RDL1</accession>
<reference evidence="1" key="1">
    <citation type="submission" date="2020-02" db="EMBL/GenBank/DDBJ databases">
        <authorList>
            <person name="Meier V. D."/>
        </authorList>
    </citation>
    <scope>NUCLEOTIDE SEQUENCE</scope>
    <source>
        <strain evidence="1">AVDCRST_MAG25</strain>
    </source>
</reference>
<dbReference type="EMBL" id="CADCVI010000067">
    <property type="protein sequence ID" value="CAA9462803.1"/>
    <property type="molecule type" value="Genomic_DNA"/>
</dbReference>
<organism evidence="1">
    <name type="scientific">uncultured Rubrobacteraceae bacterium</name>
    <dbReference type="NCBI Taxonomy" id="349277"/>
    <lineage>
        <taxon>Bacteria</taxon>
        <taxon>Bacillati</taxon>
        <taxon>Actinomycetota</taxon>
        <taxon>Rubrobacteria</taxon>
        <taxon>Rubrobacterales</taxon>
        <taxon>Rubrobacteraceae</taxon>
        <taxon>environmental samples</taxon>
    </lineage>
</organism>
<name>A0A6J4RDL1_9ACTN</name>
<proteinExistence type="predicted"/>
<gene>
    <name evidence="1" type="ORF">AVDCRST_MAG25-1117</name>
</gene>
<dbReference type="AlphaFoldDB" id="A0A6J4RDL1"/>
<evidence type="ECO:0000313" key="1">
    <source>
        <dbReference type="EMBL" id="CAA9462803.1"/>
    </source>
</evidence>